<feature type="compositionally biased region" description="Basic and acidic residues" evidence="1">
    <location>
        <begin position="1"/>
        <end position="13"/>
    </location>
</feature>
<gene>
    <name evidence="2" type="ORF">OKIOD_LOCUS13596</name>
</gene>
<accession>A0ABN7T428</accession>
<feature type="region of interest" description="Disordered" evidence="1">
    <location>
        <begin position="1"/>
        <end position="27"/>
    </location>
</feature>
<dbReference type="Proteomes" id="UP001158576">
    <property type="component" value="Chromosome 2"/>
</dbReference>
<evidence type="ECO:0000256" key="1">
    <source>
        <dbReference type="SAM" id="MobiDB-lite"/>
    </source>
</evidence>
<proteinExistence type="predicted"/>
<evidence type="ECO:0000313" key="3">
    <source>
        <dbReference type="Proteomes" id="UP001158576"/>
    </source>
</evidence>
<keyword evidence="3" id="KW-1185">Reference proteome</keyword>
<organism evidence="2 3">
    <name type="scientific">Oikopleura dioica</name>
    <name type="common">Tunicate</name>
    <dbReference type="NCBI Taxonomy" id="34765"/>
    <lineage>
        <taxon>Eukaryota</taxon>
        <taxon>Metazoa</taxon>
        <taxon>Chordata</taxon>
        <taxon>Tunicata</taxon>
        <taxon>Appendicularia</taxon>
        <taxon>Copelata</taxon>
        <taxon>Oikopleuridae</taxon>
        <taxon>Oikopleura</taxon>
    </lineage>
</organism>
<feature type="compositionally biased region" description="Polar residues" evidence="1">
    <location>
        <begin position="14"/>
        <end position="23"/>
    </location>
</feature>
<feature type="region of interest" description="Disordered" evidence="1">
    <location>
        <begin position="78"/>
        <end position="105"/>
    </location>
</feature>
<reference evidence="2 3" key="1">
    <citation type="submission" date="2021-04" db="EMBL/GenBank/DDBJ databases">
        <authorList>
            <person name="Bliznina A."/>
        </authorList>
    </citation>
    <scope>NUCLEOTIDE SEQUENCE [LARGE SCALE GENOMIC DNA]</scope>
</reference>
<dbReference type="EMBL" id="OU015567">
    <property type="protein sequence ID" value="CAG5110423.1"/>
    <property type="molecule type" value="Genomic_DNA"/>
</dbReference>
<evidence type="ECO:0000313" key="2">
    <source>
        <dbReference type="EMBL" id="CAG5110423.1"/>
    </source>
</evidence>
<sequence length="105" mass="12592">MRDNWEEQKEKQLKCSSQTTPTRQFPRDYENLLERVVDRDKDKQALLFNQDDGVDERDRVKIQAELKDFKDKVSALEKEQKKQEAKQNKDLRLKSKLEDDITHAE</sequence>
<protein>
    <submittedName>
        <fullName evidence="2">Oidioi.mRNA.OKI2018_I69.chr2.g4831.t1.cds</fullName>
    </submittedName>
</protein>
<name>A0ABN7T428_OIKDI</name>